<dbReference type="AlphaFoldDB" id="A0A6A7AD30"/>
<dbReference type="Proteomes" id="UP000799424">
    <property type="component" value="Unassembled WGS sequence"/>
</dbReference>
<evidence type="ECO:0000313" key="2">
    <source>
        <dbReference type="EMBL" id="KAF2831221.1"/>
    </source>
</evidence>
<accession>A0A6A7AD30</accession>
<reference evidence="2" key="1">
    <citation type="journal article" date="2020" name="Stud. Mycol.">
        <title>101 Dothideomycetes genomes: a test case for predicting lifestyles and emergence of pathogens.</title>
        <authorList>
            <person name="Haridas S."/>
            <person name="Albert R."/>
            <person name="Binder M."/>
            <person name="Bloem J."/>
            <person name="Labutti K."/>
            <person name="Salamov A."/>
            <person name="Andreopoulos B."/>
            <person name="Baker S."/>
            <person name="Barry K."/>
            <person name="Bills G."/>
            <person name="Bluhm B."/>
            <person name="Cannon C."/>
            <person name="Castanera R."/>
            <person name="Culley D."/>
            <person name="Daum C."/>
            <person name="Ezra D."/>
            <person name="Gonzalez J."/>
            <person name="Henrissat B."/>
            <person name="Kuo A."/>
            <person name="Liang C."/>
            <person name="Lipzen A."/>
            <person name="Lutzoni F."/>
            <person name="Magnuson J."/>
            <person name="Mondo S."/>
            <person name="Nolan M."/>
            <person name="Ohm R."/>
            <person name="Pangilinan J."/>
            <person name="Park H.-J."/>
            <person name="Ramirez L."/>
            <person name="Alfaro M."/>
            <person name="Sun H."/>
            <person name="Tritt A."/>
            <person name="Yoshinaga Y."/>
            <person name="Zwiers L.-H."/>
            <person name="Turgeon B."/>
            <person name="Goodwin S."/>
            <person name="Spatafora J."/>
            <person name="Crous P."/>
            <person name="Grigoriev I."/>
        </authorList>
    </citation>
    <scope>NUCLEOTIDE SEQUENCE</scope>
    <source>
        <strain evidence="2">CBS 113818</strain>
    </source>
</reference>
<keyword evidence="3" id="KW-1185">Reference proteome</keyword>
<evidence type="ECO:0000256" key="1">
    <source>
        <dbReference type="SAM" id="MobiDB-lite"/>
    </source>
</evidence>
<evidence type="ECO:0000313" key="3">
    <source>
        <dbReference type="Proteomes" id="UP000799424"/>
    </source>
</evidence>
<gene>
    <name evidence="2" type="ORF">CC86DRAFT_430955</name>
</gene>
<feature type="compositionally biased region" description="Low complexity" evidence="1">
    <location>
        <begin position="43"/>
        <end position="54"/>
    </location>
</feature>
<organism evidence="2 3">
    <name type="scientific">Ophiobolus disseminans</name>
    <dbReference type="NCBI Taxonomy" id="1469910"/>
    <lineage>
        <taxon>Eukaryota</taxon>
        <taxon>Fungi</taxon>
        <taxon>Dikarya</taxon>
        <taxon>Ascomycota</taxon>
        <taxon>Pezizomycotina</taxon>
        <taxon>Dothideomycetes</taxon>
        <taxon>Pleosporomycetidae</taxon>
        <taxon>Pleosporales</taxon>
        <taxon>Pleosporineae</taxon>
        <taxon>Phaeosphaeriaceae</taxon>
        <taxon>Ophiobolus</taxon>
    </lineage>
</organism>
<sequence>MSLSNTAFNTQINGSAAYHKPNIPTTTTRNTTAQPSHPRHPQQHQAQQQRHAPSNLTSQPAPNNTAASLLPYCTAGPPLRQSQVIALSDIVGSLKELTLLARGDAACRDKLVGAVGRETASEIVDFFAEEWEVE</sequence>
<name>A0A6A7AD30_9PLEO</name>
<protein>
    <submittedName>
        <fullName evidence="2">Uncharacterized protein</fullName>
    </submittedName>
</protein>
<feature type="compositionally biased region" description="Polar residues" evidence="1">
    <location>
        <begin position="55"/>
        <end position="67"/>
    </location>
</feature>
<feature type="compositionally biased region" description="Low complexity" evidence="1">
    <location>
        <begin position="25"/>
        <end position="36"/>
    </location>
</feature>
<feature type="compositionally biased region" description="Polar residues" evidence="1">
    <location>
        <begin position="1"/>
        <end position="14"/>
    </location>
</feature>
<dbReference type="EMBL" id="MU006218">
    <property type="protein sequence ID" value="KAF2831221.1"/>
    <property type="molecule type" value="Genomic_DNA"/>
</dbReference>
<dbReference type="OrthoDB" id="3791893at2759"/>
<feature type="region of interest" description="Disordered" evidence="1">
    <location>
        <begin position="1"/>
        <end position="69"/>
    </location>
</feature>
<proteinExistence type="predicted"/>